<keyword evidence="1" id="KW-0472">Membrane</keyword>
<keyword evidence="1" id="KW-0812">Transmembrane</keyword>
<feature type="transmembrane region" description="Helical" evidence="1">
    <location>
        <begin position="161"/>
        <end position="184"/>
    </location>
</feature>
<dbReference type="EMBL" id="UYIO01000001">
    <property type="protein sequence ID" value="VDG75513.1"/>
    <property type="molecule type" value="Genomic_DNA"/>
</dbReference>
<feature type="transmembrane region" description="Helical" evidence="1">
    <location>
        <begin position="131"/>
        <end position="154"/>
    </location>
</feature>
<evidence type="ECO:0000313" key="3">
    <source>
        <dbReference type="Proteomes" id="UP000269974"/>
    </source>
</evidence>
<feature type="transmembrane region" description="Helical" evidence="1">
    <location>
        <begin position="196"/>
        <end position="215"/>
    </location>
</feature>
<feature type="transmembrane region" description="Helical" evidence="1">
    <location>
        <begin position="95"/>
        <end position="119"/>
    </location>
</feature>
<accession>A0A7Z9C7M5</accession>
<proteinExistence type="predicted"/>
<dbReference type="AlphaFoldDB" id="A0A7Z9C7M5"/>
<evidence type="ECO:0000313" key="2">
    <source>
        <dbReference type="EMBL" id="VDG75513.1"/>
    </source>
</evidence>
<keyword evidence="1" id="KW-1133">Transmembrane helix</keyword>
<organism evidence="2 3">
    <name type="scientific">Actinobaculum suis</name>
    <dbReference type="NCBI Taxonomy" id="1657"/>
    <lineage>
        <taxon>Bacteria</taxon>
        <taxon>Bacillati</taxon>
        <taxon>Actinomycetota</taxon>
        <taxon>Actinomycetes</taxon>
        <taxon>Actinomycetales</taxon>
        <taxon>Actinomycetaceae</taxon>
        <taxon>Actinobaculum</taxon>
    </lineage>
</organism>
<feature type="transmembrane region" description="Helical" evidence="1">
    <location>
        <begin position="41"/>
        <end position="64"/>
    </location>
</feature>
<dbReference type="Proteomes" id="UP000269974">
    <property type="component" value="Unassembled WGS sequence"/>
</dbReference>
<feature type="transmembrane region" description="Helical" evidence="1">
    <location>
        <begin position="236"/>
        <end position="253"/>
    </location>
</feature>
<comment type="caution">
    <text evidence="2">The sequence shown here is derived from an EMBL/GenBank/DDBJ whole genome shotgun (WGS) entry which is preliminary data.</text>
</comment>
<evidence type="ECO:0000256" key="1">
    <source>
        <dbReference type="SAM" id="Phobius"/>
    </source>
</evidence>
<gene>
    <name evidence="2" type="ORF">NCTC10327_00218</name>
</gene>
<sequence length="460" mass="49431">MKPPKTRSPLWYRRHLLVYATPVLLFIVVLIAILMRNRWNISSTAVSSGALFPFLLFSPLVAALQGVEVKYETQTRLFSWVPLRRRTVFVENLRLLLPAVLSILASAGTLLLIALFAHISSPSNTFFARGVFSWSPSVCYLAVAVCGVCVAQLLGRSELSLAVCAIVSFCLTLGMGVFATQFAFEEPYELVPYVKTGALALFAGVACLCALLIAGPSARAQHPNILSSITRGYGQAFVAFSLAGIVIVTAALLPQVELRRPAASLVVCTSPSPPTTPESEAGASRTPPQICVWKEHGRLLPELVAIQERVLDALPPTVPLPASFQDFALDGTADASYSLNLSVRMGTDQVTLPTAYVLALSNHLFVPDTPAEHDGVATGNAEVSNTEAANADLSAEMFDNTTLFTLWLLHQASPGILDDSGIESIVYAPPALRNEVKQVIKLPLAEQQAWAGEIYDRSGA</sequence>
<name>A0A7Z9C7M5_9ACTO</name>
<protein>
    <submittedName>
        <fullName evidence="2">Uncharacterized protein</fullName>
    </submittedName>
</protein>
<reference evidence="2 3" key="1">
    <citation type="submission" date="2018-11" db="EMBL/GenBank/DDBJ databases">
        <authorList>
            <consortium name="Pathogen Informatics"/>
        </authorList>
    </citation>
    <scope>NUCLEOTIDE SEQUENCE [LARGE SCALE GENOMIC DNA]</scope>
    <source>
        <strain evidence="2 3">NCTC10327</strain>
    </source>
</reference>
<feature type="transmembrane region" description="Helical" evidence="1">
    <location>
        <begin position="16"/>
        <end position="35"/>
    </location>
</feature>